<feature type="domain" description="GH16" evidence="2">
    <location>
        <begin position="39"/>
        <end position="342"/>
    </location>
</feature>
<evidence type="ECO:0000313" key="3">
    <source>
        <dbReference type="EMBL" id="SHO55758.1"/>
    </source>
</evidence>
<dbReference type="GO" id="GO:0005975">
    <property type="term" value="P:carbohydrate metabolic process"/>
    <property type="evidence" value="ECO:0007669"/>
    <property type="project" value="InterPro"/>
</dbReference>
<dbReference type="PANTHER" id="PTHR10963:SF55">
    <property type="entry name" value="GLYCOSIDE HYDROLASE FAMILY 16 PROTEIN"/>
    <property type="match status" value="1"/>
</dbReference>
<evidence type="ECO:0000259" key="2">
    <source>
        <dbReference type="PROSITE" id="PS51762"/>
    </source>
</evidence>
<protein>
    <submittedName>
        <fullName evidence="3">Glucan endo-1,3-beta-glucosidase A1</fullName>
        <ecNumber evidence="3">3.2.1.39</ecNumber>
    </submittedName>
</protein>
<dbReference type="PROSITE" id="PS51762">
    <property type="entry name" value="GH16_2"/>
    <property type="match status" value="1"/>
</dbReference>
<dbReference type="CDD" id="cd08023">
    <property type="entry name" value="GH16_laminarinase_like"/>
    <property type="match status" value="1"/>
</dbReference>
<dbReference type="EC" id="3.2.1.39" evidence="3"/>
<name>A0A1M7YT11_9VIBR</name>
<dbReference type="Gene3D" id="2.60.120.200">
    <property type="match status" value="1"/>
</dbReference>
<evidence type="ECO:0000256" key="1">
    <source>
        <dbReference type="ARBA" id="ARBA00006865"/>
    </source>
</evidence>
<dbReference type="RefSeq" id="WP_073581069.1">
    <property type="nucleotide sequence ID" value="NZ_AP024897.1"/>
</dbReference>
<dbReference type="Proteomes" id="UP000184600">
    <property type="component" value="Unassembled WGS sequence"/>
</dbReference>
<proteinExistence type="inferred from homology"/>
<dbReference type="SUPFAM" id="SSF49899">
    <property type="entry name" value="Concanavalin A-like lectins/glucanases"/>
    <property type="match status" value="1"/>
</dbReference>
<dbReference type="EMBL" id="FRFG01000017">
    <property type="protein sequence ID" value="SHO55758.1"/>
    <property type="molecule type" value="Genomic_DNA"/>
</dbReference>
<dbReference type="InterPro" id="IPR013320">
    <property type="entry name" value="ConA-like_dom_sf"/>
</dbReference>
<organism evidence="3 4">
    <name type="scientific">Vibrio quintilis</name>
    <dbReference type="NCBI Taxonomy" id="1117707"/>
    <lineage>
        <taxon>Bacteria</taxon>
        <taxon>Pseudomonadati</taxon>
        <taxon>Pseudomonadota</taxon>
        <taxon>Gammaproteobacteria</taxon>
        <taxon>Vibrionales</taxon>
        <taxon>Vibrionaceae</taxon>
        <taxon>Vibrio</taxon>
    </lineage>
</organism>
<keyword evidence="3" id="KW-0378">Hydrolase</keyword>
<dbReference type="InterPro" id="IPR000757">
    <property type="entry name" value="Beta-glucanase-like"/>
</dbReference>
<keyword evidence="3" id="KW-0326">Glycosidase</keyword>
<sequence length="536" mass="59251">MQNKHGSMRNLLGSLVTIALTGGCSHGVGDKQINDNHGTDFTQSKHPVTLVNHPKAPAATWQLVWEDSFDGHSINRRNWSLQENCWGGGNDEQQCYTRSKKNAFVQDGYLHIVARKENFTGPGDAEGKSASDKTLPYTSARLRSLGKREQKYGRFEIRAKLPQGQGTWPAFWMLPSKNQYGTWAASGEIDMMEAVNLKTQSDAAGAKSGTPENRIYGSLHYGKAWPDNVYTGQGVSLPGGISPADGFHTYAIEWEEGEIRWYVDNIHYATQTQDGWYSQYKSNGELVNAKGAAPFNQKFHLLMNLAVGGSWAANANDKGIDATVFPQTLLVDYVKVYRCSVDRWKGKGCATRGDQAIHPEGHQPPAILVQDDSYADGPELNIFSEQLNPALAYGSYNPVKLVSYQEVEEKGHGKVLQLIKQNGAGNLYFRAPVTDLTAWLSQGELIFDLNIESADKQAELLIKTDSGWPKTSDMNVPLPPVGQWQEVRIPLKTLFANTNRYVAGNQADPAAIKNLLVFEPVGGAMTLKLDNIRFQK</sequence>
<comment type="similarity">
    <text evidence="1">Belongs to the glycosyl hydrolase 16 family.</text>
</comment>
<dbReference type="GO" id="GO:0042973">
    <property type="term" value="F:glucan endo-1,3-beta-D-glucosidase activity"/>
    <property type="evidence" value="ECO:0007669"/>
    <property type="project" value="UniProtKB-EC"/>
</dbReference>
<accession>A0A1M7YT11</accession>
<dbReference type="AlphaFoldDB" id="A0A1M7YT11"/>
<dbReference type="OrthoDB" id="9809583at2"/>
<dbReference type="InterPro" id="IPR008979">
    <property type="entry name" value="Galactose-bd-like_sf"/>
</dbReference>
<keyword evidence="4" id="KW-1185">Reference proteome</keyword>
<dbReference type="SUPFAM" id="SSF49785">
    <property type="entry name" value="Galactose-binding domain-like"/>
    <property type="match status" value="1"/>
</dbReference>
<dbReference type="PANTHER" id="PTHR10963">
    <property type="entry name" value="GLYCOSYL HYDROLASE-RELATED"/>
    <property type="match status" value="1"/>
</dbReference>
<dbReference type="InterPro" id="IPR050546">
    <property type="entry name" value="Glycosyl_Hydrlase_16"/>
</dbReference>
<dbReference type="Gene3D" id="2.60.120.430">
    <property type="entry name" value="Galactose-binding lectin"/>
    <property type="match status" value="1"/>
</dbReference>
<reference evidence="4" key="1">
    <citation type="submission" date="2016-12" db="EMBL/GenBank/DDBJ databases">
        <authorList>
            <person name="Rodrigo-Torres L."/>
            <person name="Arahal R.D."/>
            <person name="Lucena T."/>
        </authorList>
    </citation>
    <scope>NUCLEOTIDE SEQUENCE [LARGE SCALE GENOMIC DNA]</scope>
</reference>
<dbReference type="STRING" id="1117707.VQ7734_01504"/>
<evidence type="ECO:0000313" key="4">
    <source>
        <dbReference type="Proteomes" id="UP000184600"/>
    </source>
</evidence>
<dbReference type="Pfam" id="PF00722">
    <property type="entry name" value="Glyco_hydro_16"/>
    <property type="match status" value="1"/>
</dbReference>
<gene>
    <name evidence="3" type="primary">glcA</name>
    <name evidence="3" type="ORF">VQ7734_01504</name>
</gene>
<dbReference type="PROSITE" id="PS51257">
    <property type="entry name" value="PROKAR_LIPOPROTEIN"/>
    <property type="match status" value="1"/>
</dbReference>